<organism evidence="1 2">
    <name type="scientific">Culter alburnus</name>
    <name type="common">Topmouth culter</name>
    <dbReference type="NCBI Taxonomy" id="194366"/>
    <lineage>
        <taxon>Eukaryota</taxon>
        <taxon>Metazoa</taxon>
        <taxon>Chordata</taxon>
        <taxon>Craniata</taxon>
        <taxon>Vertebrata</taxon>
        <taxon>Euteleostomi</taxon>
        <taxon>Actinopterygii</taxon>
        <taxon>Neopterygii</taxon>
        <taxon>Teleostei</taxon>
        <taxon>Ostariophysi</taxon>
        <taxon>Cypriniformes</taxon>
        <taxon>Xenocyprididae</taxon>
        <taxon>Xenocypridinae</taxon>
        <taxon>Culter</taxon>
    </lineage>
</organism>
<name>A0AAW2ATE6_CULAL</name>
<evidence type="ECO:0000313" key="1">
    <source>
        <dbReference type="EMBL" id="KAK9977015.1"/>
    </source>
</evidence>
<evidence type="ECO:0000313" key="2">
    <source>
        <dbReference type="Proteomes" id="UP001479290"/>
    </source>
</evidence>
<gene>
    <name evidence="1" type="ORF">ABG768_018836</name>
</gene>
<dbReference type="AlphaFoldDB" id="A0AAW2ATE6"/>
<comment type="caution">
    <text evidence="1">The sequence shown here is derived from an EMBL/GenBank/DDBJ whole genome shotgun (WGS) entry which is preliminary data.</text>
</comment>
<dbReference type="Proteomes" id="UP001479290">
    <property type="component" value="Unassembled WGS sequence"/>
</dbReference>
<protein>
    <submittedName>
        <fullName evidence="1">Uncharacterized protein</fullName>
    </submittedName>
</protein>
<dbReference type="EMBL" id="JAWDJR010000003">
    <property type="protein sequence ID" value="KAK9977015.1"/>
    <property type="molecule type" value="Genomic_DNA"/>
</dbReference>
<reference evidence="1 2" key="1">
    <citation type="submission" date="2024-05" db="EMBL/GenBank/DDBJ databases">
        <title>A high-quality chromosomal-level genome assembly of Topmouth culter (Culter alburnus).</title>
        <authorList>
            <person name="Zhao H."/>
        </authorList>
    </citation>
    <scope>NUCLEOTIDE SEQUENCE [LARGE SCALE GENOMIC DNA]</scope>
    <source>
        <strain evidence="1">CATC2023</strain>
        <tissue evidence="1">Muscle</tissue>
    </source>
</reference>
<proteinExistence type="predicted"/>
<sequence>MDRNAVFKILVRESPFKEPGGGGGVEEEPGPRSLQRVAKWLGSVVVPAAPTSTTGWKLYGGARRWLDDSLGILRTHYSSIREEIWARLSQMDLEEGDRALEVAARWARWNLRNIQESTVQKAIGEIRRLWAGVRQPKG</sequence>
<accession>A0AAW2ATE6</accession>
<keyword evidence="2" id="KW-1185">Reference proteome</keyword>